<sequence>MNTDDTRTRARIWRTLLDTVQSLLVIAAVAGQGWWVYHLTLHSTWTVVERLLTGAATAGAVGLAVNGIVGVALTRVRVGLDARAYGPFAADRTDDDDSFSIFAGPGPRSLCHALLQAEEATSVDAAKRAASEAFQLDRGRRFLRNADRWRGYPDGEATFVLADGLVLHFAMVDGAFGTDAHYTLLTDDGDQPVAITSLAQLRHLLDARHAGLPLAPARPTGEREDRPEPVAV</sequence>
<feature type="region of interest" description="Disordered" evidence="1">
    <location>
        <begin position="212"/>
        <end position="232"/>
    </location>
</feature>
<comment type="caution">
    <text evidence="3">The sequence shown here is derived from an EMBL/GenBank/DDBJ whole genome shotgun (WGS) entry which is preliminary data.</text>
</comment>
<feature type="transmembrane region" description="Helical" evidence="2">
    <location>
        <begin position="12"/>
        <end position="31"/>
    </location>
</feature>
<feature type="compositionally biased region" description="Basic and acidic residues" evidence="1">
    <location>
        <begin position="220"/>
        <end position="232"/>
    </location>
</feature>
<reference evidence="3 4" key="1">
    <citation type="submission" date="2024-09" db="EMBL/GenBank/DDBJ databases">
        <authorList>
            <person name="Lee S.D."/>
        </authorList>
    </citation>
    <scope>NUCLEOTIDE SEQUENCE [LARGE SCALE GENOMIC DNA]</scope>
    <source>
        <strain evidence="3 4">N1-3</strain>
    </source>
</reference>
<proteinExistence type="predicted"/>
<evidence type="ECO:0000313" key="4">
    <source>
        <dbReference type="Proteomes" id="UP001592530"/>
    </source>
</evidence>
<feature type="transmembrane region" description="Helical" evidence="2">
    <location>
        <begin position="51"/>
        <end position="73"/>
    </location>
</feature>
<dbReference type="EMBL" id="JBHEZY010000024">
    <property type="protein sequence ID" value="MFC1436025.1"/>
    <property type="molecule type" value="Genomic_DNA"/>
</dbReference>
<evidence type="ECO:0000313" key="3">
    <source>
        <dbReference type="EMBL" id="MFC1436025.1"/>
    </source>
</evidence>
<protein>
    <submittedName>
        <fullName evidence="3">Uncharacterized protein</fullName>
    </submittedName>
</protein>
<gene>
    <name evidence="3" type="ORF">ACEZDB_35870</name>
</gene>
<keyword evidence="2" id="KW-0472">Membrane</keyword>
<dbReference type="RefSeq" id="WP_380559435.1">
    <property type="nucleotide sequence ID" value="NZ_JBHEZY010000024.1"/>
</dbReference>
<keyword evidence="2" id="KW-0812">Transmembrane</keyword>
<name>A0ABV6XCK8_9ACTN</name>
<organism evidence="3 4">
    <name type="scientific">Streptacidiphilus alkalitolerans</name>
    <dbReference type="NCBI Taxonomy" id="3342712"/>
    <lineage>
        <taxon>Bacteria</taxon>
        <taxon>Bacillati</taxon>
        <taxon>Actinomycetota</taxon>
        <taxon>Actinomycetes</taxon>
        <taxon>Kitasatosporales</taxon>
        <taxon>Streptomycetaceae</taxon>
        <taxon>Streptacidiphilus</taxon>
    </lineage>
</organism>
<evidence type="ECO:0000256" key="2">
    <source>
        <dbReference type="SAM" id="Phobius"/>
    </source>
</evidence>
<accession>A0ABV6XCK8</accession>
<dbReference type="Proteomes" id="UP001592530">
    <property type="component" value="Unassembled WGS sequence"/>
</dbReference>
<evidence type="ECO:0000256" key="1">
    <source>
        <dbReference type="SAM" id="MobiDB-lite"/>
    </source>
</evidence>
<keyword evidence="2" id="KW-1133">Transmembrane helix</keyword>